<dbReference type="EMBL" id="HACA01019741">
    <property type="protein sequence ID" value="CDW37102.1"/>
    <property type="molecule type" value="Transcribed_RNA"/>
</dbReference>
<evidence type="ECO:0000313" key="1">
    <source>
        <dbReference type="EMBL" id="CDW37102.1"/>
    </source>
</evidence>
<proteinExistence type="predicted"/>
<protein>
    <submittedName>
        <fullName evidence="1">Uncharacterized protein</fullName>
    </submittedName>
</protein>
<dbReference type="AlphaFoldDB" id="A0A0K2UGJ9"/>
<name>A0A0K2UGJ9_LEPSM</name>
<reference evidence="1" key="1">
    <citation type="submission" date="2014-05" db="EMBL/GenBank/DDBJ databases">
        <authorList>
            <person name="Chronopoulou M."/>
        </authorList>
    </citation>
    <scope>NUCLEOTIDE SEQUENCE</scope>
    <source>
        <tissue evidence="1">Whole organism</tissue>
    </source>
</reference>
<organism evidence="1">
    <name type="scientific">Lepeophtheirus salmonis</name>
    <name type="common">Salmon louse</name>
    <name type="synonym">Caligus salmonis</name>
    <dbReference type="NCBI Taxonomy" id="72036"/>
    <lineage>
        <taxon>Eukaryota</taxon>
        <taxon>Metazoa</taxon>
        <taxon>Ecdysozoa</taxon>
        <taxon>Arthropoda</taxon>
        <taxon>Crustacea</taxon>
        <taxon>Multicrustacea</taxon>
        <taxon>Hexanauplia</taxon>
        <taxon>Copepoda</taxon>
        <taxon>Siphonostomatoida</taxon>
        <taxon>Caligidae</taxon>
        <taxon>Lepeophtheirus</taxon>
    </lineage>
</organism>
<sequence length="16" mass="1893">MRFDSFPGMIFHPPDV</sequence>
<accession>A0A0K2UGJ9</accession>